<reference evidence="5" key="1">
    <citation type="submission" date="2020-08" db="EMBL/GenBank/DDBJ databases">
        <title>Genome public.</title>
        <authorList>
            <person name="Liu C."/>
            <person name="Sun Q."/>
        </authorList>
    </citation>
    <scope>NUCLEOTIDE SEQUENCE</scope>
    <source>
        <strain evidence="5">BX15</strain>
    </source>
</reference>
<protein>
    <submittedName>
        <fullName evidence="5">PepSY domain-containing protein</fullName>
    </submittedName>
</protein>
<feature type="region of interest" description="Disordered" evidence="1">
    <location>
        <begin position="315"/>
        <end position="341"/>
    </location>
</feature>
<keyword evidence="2" id="KW-0812">Transmembrane</keyword>
<proteinExistence type="predicted"/>
<feature type="domain" description="Anti-sigma factor RsgI-like middle" evidence="4">
    <location>
        <begin position="77"/>
        <end position="213"/>
    </location>
</feature>
<name>A0A923MJB8_9FIRM</name>
<dbReference type="Proteomes" id="UP000620327">
    <property type="component" value="Unassembled WGS sequence"/>
</dbReference>
<keyword evidence="2" id="KW-1133">Transmembrane helix</keyword>
<dbReference type="InterPro" id="IPR025711">
    <property type="entry name" value="PepSY"/>
</dbReference>
<dbReference type="InterPro" id="IPR055431">
    <property type="entry name" value="RsgI_M"/>
</dbReference>
<comment type="caution">
    <text evidence="5">The sequence shown here is derived from an EMBL/GenBank/DDBJ whole genome shotgun (WGS) entry which is preliminary data.</text>
</comment>
<feature type="compositionally biased region" description="Polar residues" evidence="1">
    <location>
        <begin position="315"/>
        <end position="330"/>
    </location>
</feature>
<feature type="domain" description="PepSY" evidence="3">
    <location>
        <begin position="249"/>
        <end position="309"/>
    </location>
</feature>
<dbReference type="EMBL" id="JACOQI010000008">
    <property type="protein sequence ID" value="MBC5770544.1"/>
    <property type="molecule type" value="Genomic_DNA"/>
</dbReference>
<dbReference type="RefSeq" id="WP_187014797.1">
    <property type="nucleotide sequence ID" value="NZ_JACOQI010000008.1"/>
</dbReference>
<evidence type="ECO:0000259" key="4">
    <source>
        <dbReference type="Pfam" id="PF23750"/>
    </source>
</evidence>
<gene>
    <name evidence="5" type="ORF">H8Z83_09455</name>
</gene>
<feature type="transmembrane region" description="Helical" evidence="2">
    <location>
        <begin position="49"/>
        <end position="69"/>
    </location>
</feature>
<feature type="domain" description="PepSY" evidence="3">
    <location>
        <begin position="344"/>
        <end position="406"/>
    </location>
</feature>
<evidence type="ECO:0000313" key="6">
    <source>
        <dbReference type="Proteomes" id="UP000620327"/>
    </source>
</evidence>
<keyword evidence="2" id="KW-0472">Membrane</keyword>
<accession>A0A923MJB8</accession>
<organism evidence="5 6">
    <name type="scientific">Dysosmobacter segnis</name>
    <dbReference type="NCBI Taxonomy" id="2763042"/>
    <lineage>
        <taxon>Bacteria</taxon>
        <taxon>Bacillati</taxon>
        <taxon>Bacillota</taxon>
        <taxon>Clostridia</taxon>
        <taxon>Eubacteriales</taxon>
        <taxon>Oscillospiraceae</taxon>
        <taxon>Dysosmobacter</taxon>
    </lineage>
</organism>
<evidence type="ECO:0000256" key="1">
    <source>
        <dbReference type="SAM" id="MobiDB-lite"/>
    </source>
</evidence>
<evidence type="ECO:0000256" key="2">
    <source>
        <dbReference type="SAM" id="Phobius"/>
    </source>
</evidence>
<keyword evidence="6" id="KW-1185">Reference proteome</keyword>
<dbReference type="Pfam" id="PF23750">
    <property type="entry name" value="RsgI_M"/>
    <property type="match status" value="1"/>
</dbReference>
<evidence type="ECO:0000259" key="3">
    <source>
        <dbReference type="Pfam" id="PF03413"/>
    </source>
</evidence>
<sequence length="411" mass="43879">MTNEKMEQRLAAALEKTAPDDVNGVLSRCEERKGTVIPMTTKKTANRKWTSLIAACLAVMLLGGGGVFYQRANAVASVVSLDVNPSIELKVNRSEKVLVCTPLNEDAKAILADMSNGADLKGAKLDVAVNAIVGSLVRNGYLDSISSAIMISVEDKDTARAEKLQRELTSTVDGVLQTSEAKAAVLTQTLTQDAGREQQARENNISTGKAALVNHVLALNSALKFDALAKLSVEELKDLAEAGAPAMPIGMDAARTAAEEYAGTTAVDSVTAEVDSELDEFPAHYEVELHTAWGEFEYLVDAYTGKVISGQKDLLTTASTPSTPNVTTKPSDQKPDPSGTAQDIGYAKAKSIALNHAGVSENEAYDMDIELDDEDGILVYEVEFKSGNMKYDYEINAATGAILKHESELDD</sequence>
<dbReference type="Pfam" id="PF03413">
    <property type="entry name" value="PepSY"/>
    <property type="match status" value="2"/>
</dbReference>
<dbReference type="AlphaFoldDB" id="A0A923MJB8"/>
<evidence type="ECO:0000313" key="5">
    <source>
        <dbReference type="EMBL" id="MBC5770544.1"/>
    </source>
</evidence>
<dbReference type="Gene3D" id="3.10.450.40">
    <property type="match status" value="2"/>
</dbReference>